<dbReference type="EMBL" id="LBNE01000002">
    <property type="protein sequence ID" value="KKO72374.1"/>
    <property type="molecule type" value="Genomic_DNA"/>
</dbReference>
<dbReference type="InterPro" id="IPR003965">
    <property type="entry name" value="Fatty_acid_synthase"/>
</dbReference>
<evidence type="ECO:0000313" key="3">
    <source>
        <dbReference type="EMBL" id="KKO72374.1"/>
    </source>
</evidence>
<evidence type="ECO:0000259" key="2">
    <source>
        <dbReference type="Pfam" id="PF01575"/>
    </source>
</evidence>
<gene>
    <name evidence="3" type="ORF">AAV32_04655</name>
</gene>
<dbReference type="GO" id="GO:0005835">
    <property type="term" value="C:fatty acid synthase complex"/>
    <property type="evidence" value="ECO:0007669"/>
    <property type="project" value="InterPro"/>
</dbReference>
<keyword evidence="4" id="KW-1185">Reference proteome</keyword>
<reference evidence="3 4" key="1">
    <citation type="submission" date="2015-04" db="EMBL/GenBank/DDBJ databases">
        <title>Genome sequence of Kerstersia gyiorum CG1.</title>
        <authorList>
            <person name="Greninger A.L."/>
            <person name="Kozyreva V."/>
            <person name="Chaturvedi V."/>
        </authorList>
    </citation>
    <scope>NUCLEOTIDE SEQUENCE [LARGE SCALE GENOMIC DNA]</scope>
    <source>
        <strain evidence="3 4">CG1</strain>
    </source>
</reference>
<dbReference type="GO" id="GO:0019171">
    <property type="term" value="F:(3R)-hydroxyacyl-[acyl-carrier-protein] dehydratase activity"/>
    <property type="evidence" value="ECO:0007669"/>
    <property type="project" value="TreeGrafter"/>
</dbReference>
<dbReference type="InterPro" id="IPR050965">
    <property type="entry name" value="UPF0336/Enoyl-CoA_hydratase"/>
</dbReference>
<dbReference type="Gene3D" id="3.10.129.10">
    <property type="entry name" value="Hotdog Thioesterase"/>
    <property type="match status" value="2"/>
</dbReference>
<dbReference type="PATRIC" id="fig|206506.3.peg.1008"/>
<evidence type="ECO:0000313" key="4">
    <source>
        <dbReference type="Proteomes" id="UP000078084"/>
    </source>
</evidence>
<dbReference type="PRINTS" id="PR01483">
    <property type="entry name" value="FASYNTHASE"/>
</dbReference>
<comment type="caution">
    <text evidence="3">The sequence shown here is derived from an EMBL/GenBank/DDBJ whole genome shotgun (WGS) entry which is preliminary data.</text>
</comment>
<dbReference type="GeneID" id="99726331"/>
<dbReference type="InterPro" id="IPR002539">
    <property type="entry name" value="MaoC-like_dom"/>
</dbReference>
<dbReference type="Pfam" id="PF01575">
    <property type="entry name" value="MaoC_dehydratas"/>
    <property type="match status" value="1"/>
</dbReference>
<dbReference type="PANTHER" id="PTHR43437">
    <property type="entry name" value="HYDROXYACYL-THIOESTER DEHYDRATASE TYPE 2, MITOCHONDRIAL-RELATED"/>
    <property type="match status" value="1"/>
</dbReference>
<feature type="region of interest" description="Disordered" evidence="1">
    <location>
        <begin position="138"/>
        <end position="165"/>
    </location>
</feature>
<proteinExistence type="predicted"/>
<dbReference type="STRING" id="206506.AAV32_04655"/>
<protein>
    <recommendedName>
        <fullName evidence="2">MaoC-like domain-containing protein</fullName>
    </recommendedName>
</protein>
<feature type="domain" description="MaoC-like" evidence="2">
    <location>
        <begin position="14"/>
        <end position="90"/>
    </location>
</feature>
<feature type="compositionally biased region" description="Low complexity" evidence="1">
    <location>
        <begin position="139"/>
        <end position="151"/>
    </location>
</feature>
<sequence>MPPVTDLATIVHPFVLTQQDFNRFAALSGDHNPIHVDPVFSAGTPFGGTVSHGMLLFSRLRGLLARHYPGLTLASQTLMFPAPCYADEPLTLALTPAPRPDGAVFASAIVLQAEVRKADGRLGLSGTCTLHAMADANTAPASPAGSSAPLPARQPNPSGAAPTPAAGLSRYLDLRLGDRASLERRYTQADIASWAALADYPGLPATLPEPLIPALFSCLLGEELPGHGTNYLKQSLQFLAPAQAGELLTASVEISRLRADKALVNLRTRCTGAEGRLICHGEALVLFRQ</sequence>
<dbReference type="RefSeq" id="WP_068368184.1">
    <property type="nucleotide sequence ID" value="NZ_CP033936.1"/>
</dbReference>
<name>A0A171KU07_9BURK</name>
<dbReference type="GO" id="GO:0004312">
    <property type="term" value="F:fatty acid synthase activity"/>
    <property type="evidence" value="ECO:0007669"/>
    <property type="project" value="InterPro"/>
</dbReference>
<dbReference type="PANTHER" id="PTHR43437:SF3">
    <property type="entry name" value="HYDROXYACYL-THIOESTER DEHYDRATASE TYPE 2, MITOCHONDRIAL"/>
    <property type="match status" value="1"/>
</dbReference>
<dbReference type="Proteomes" id="UP000078084">
    <property type="component" value="Unassembled WGS sequence"/>
</dbReference>
<dbReference type="SUPFAM" id="SSF54637">
    <property type="entry name" value="Thioesterase/thiol ester dehydrase-isomerase"/>
    <property type="match status" value="2"/>
</dbReference>
<evidence type="ECO:0000256" key="1">
    <source>
        <dbReference type="SAM" id="MobiDB-lite"/>
    </source>
</evidence>
<organism evidence="3 4">
    <name type="scientific">Kerstersia gyiorum</name>
    <dbReference type="NCBI Taxonomy" id="206506"/>
    <lineage>
        <taxon>Bacteria</taxon>
        <taxon>Pseudomonadati</taxon>
        <taxon>Pseudomonadota</taxon>
        <taxon>Betaproteobacteria</taxon>
        <taxon>Burkholderiales</taxon>
        <taxon>Alcaligenaceae</taxon>
        <taxon>Kerstersia</taxon>
    </lineage>
</organism>
<accession>A0A171KU07</accession>
<dbReference type="GO" id="GO:0006633">
    <property type="term" value="P:fatty acid biosynthetic process"/>
    <property type="evidence" value="ECO:0007669"/>
    <property type="project" value="InterPro"/>
</dbReference>
<dbReference type="InterPro" id="IPR029069">
    <property type="entry name" value="HotDog_dom_sf"/>
</dbReference>
<dbReference type="AlphaFoldDB" id="A0A171KU07"/>